<sequence>MTTPRTGTGPLAGLRVVELAGLGPAPLACMLLADLGADVVRVDRPGAQPLSGDPARDLLNRNRRCLSVDLKQPAGRDVVLDLVRRADVLIEGFRPGVTERLGLGPDDCAAVNPRLVYGRMTGWGQDGPLAQRAGHDIDYIALTGALHATARPGQRPTPPLNLLGDFGGGALFLAFGVLAAVLEARGSGQGQVVDAAIVDGTAVLATMIWSLRDQGLWRDEPATNLLDGGAPFYDVYECADGGHLAVGALEQRFYAELVKHSGAELDPAQQYDARTWPQQRETLAALFRTRARDEWAAVFAGTDACVAPVLEWSEAPAHPHLAERATFTETGGVPQPAPAPRFSRTPAPAVRPPRAADADTESVLDELGLDLATLRDQGVVP</sequence>
<dbReference type="Proteomes" id="UP001612915">
    <property type="component" value="Unassembled WGS sequence"/>
</dbReference>
<feature type="compositionally biased region" description="Low complexity" evidence="1">
    <location>
        <begin position="346"/>
        <end position="355"/>
    </location>
</feature>
<keyword evidence="2" id="KW-0808">Transferase</keyword>
<dbReference type="EMBL" id="JBITLV010000002">
    <property type="protein sequence ID" value="MFI7586928.1"/>
    <property type="molecule type" value="Genomic_DNA"/>
</dbReference>
<feature type="region of interest" description="Disordered" evidence="1">
    <location>
        <begin position="328"/>
        <end position="361"/>
    </location>
</feature>
<dbReference type="PANTHER" id="PTHR48228:SF5">
    <property type="entry name" value="ALPHA-METHYLACYL-COA RACEMASE"/>
    <property type="match status" value="1"/>
</dbReference>
<gene>
    <name evidence="2" type="ORF">ACIB24_07620</name>
</gene>
<evidence type="ECO:0000256" key="1">
    <source>
        <dbReference type="SAM" id="MobiDB-lite"/>
    </source>
</evidence>
<dbReference type="InterPro" id="IPR003673">
    <property type="entry name" value="CoA-Trfase_fam_III"/>
</dbReference>
<dbReference type="PANTHER" id="PTHR48228">
    <property type="entry name" value="SUCCINYL-COA--D-CITRAMALATE COA-TRANSFERASE"/>
    <property type="match status" value="1"/>
</dbReference>
<proteinExistence type="predicted"/>
<dbReference type="SUPFAM" id="SSF89796">
    <property type="entry name" value="CoA-transferase family III (CaiB/BaiF)"/>
    <property type="match status" value="1"/>
</dbReference>
<keyword evidence="3" id="KW-1185">Reference proteome</keyword>
<dbReference type="InterPro" id="IPR044855">
    <property type="entry name" value="CoA-Trfase_III_dom3_sf"/>
</dbReference>
<dbReference type="InterPro" id="IPR023606">
    <property type="entry name" value="CoA-Trfase_III_dom_1_sf"/>
</dbReference>
<dbReference type="GO" id="GO:0016740">
    <property type="term" value="F:transferase activity"/>
    <property type="evidence" value="ECO:0007669"/>
    <property type="project" value="UniProtKB-KW"/>
</dbReference>
<dbReference type="Gene3D" id="3.30.60.110">
    <property type="match status" value="1"/>
</dbReference>
<dbReference type="Gene3D" id="3.40.50.10540">
    <property type="entry name" value="Crotonobetainyl-coa:carnitine coa-transferase, domain 1"/>
    <property type="match status" value="1"/>
</dbReference>
<dbReference type="RefSeq" id="WP_398277593.1">
    <property type="nucleotide sequence ID" value="NZ_JBITLV010000002.1"/>
</dbReference>
<dbReference type="Gene3D" id="3.30.1540.10">
    <property type="entry name" value="formyl-coa transferase, domain 3"/>
    <property type="match status" value="1"/>
</dbReference>
<reference evidence="2 3" key="1">
    <citation type="submission" date="2024-10" db="EMBL/GenBank/DDBJ databases">
        <title>The Natural Products Discovery Center: Release of the First 8490 Sequenced Strains for Exploring Actinobacteria Biosynthetic Diversity.</title>
        <authorList>
            <person name="Kalkreuter E."/>
            <person name="Kautsar S.A."/>
            <person name="Yang D."/>
            <person name="Bader C.D."/>
            <person name="Teijaro C.N."/>
            <person name="Fluegel L."/>
            <person name="Davis C.M."/>
            <person name="Simpson J.R."/>
            <person name="Lauterbach L."/>
            <person name="Steele A.D."/>
            <person name="Gui C."/>
            <person name="Meng S."/>
            <person name="Li G."/>
            <person name="Viehrig K."/>
            <person name="Ye F."/>
            <person name="Su P."/>
            <person name="Kiefer A.F."/>
            <person name="Nichols A."/>
            <person name="Cepeda A.J."/>
            <person name="Yan W."/>
            <person name="Fan B."/>
            <person name="Jiang Y."/>
            <person name="Adhikari A."/>
            <person name="Zheng C.-J."/>
            <person name="Schuster L."/>
            <person name="Cowan T.M."/>
            <person name="Smanski M.J."/>
            <person name="Chevrette M.G."/>
            <person name="De Carvalho L.P.S."/>
            <person name="Shen B."/>
        </authorList>
    </citation>
    <scope>NUCLEOTIDE SEQUENCE [LARGE SCALE GENOMIC DNA]</scope>
    <source>
        <strain evidence="2 3">NPDC049639</strain>
    </source>
</reference>
<accession>A0ABW8ALS6</accession>
<dbReference type="InterPro" id="IPR050509">
    <property type="entry name" value="CoA-transferase_III"/>
</dbReference>
<evidence type="ECO:0000313" key="2">
    <source>
        <dbReference type="EMBL" id="MFI7586928.1"/>
    </source>
</evidence>
<name>A0ABW8ALS6_9ACTN</name>
<organism evidence="2 3">
    <name type="scientific">Spongisporangium articulatum</name>
    <dbReference type="NCBI Taxonomy" id="3362603"/>
    <lineage>
        <taxon>Bacteria</taxon>
        <taxon>Bacillati</taxon>
        <taxon>Actinomycetota</taxon>
        <taxon>Actinomycetes</taxon>
        <taxon>Kineosporiales</taxon>
        <taxon>Kineosporiaceae</taxon>
        <taxon>Spongisporangium</taxon>
    </lineage>
</organism>
<protein>
    <submittedName>
        <fullName evidence="2">CaiB/BaiF CoA transferase family protein</fullName>
    </submittedName>
</protein>
<evidence type="ECO:0000313" key="3">
    <source>
        <dbReference type="Proteomes" id="UP001612915"/>
    </source>
</evidence>
<comment type="caution">
    <text evidence="2">The sequence shown here is derived from an EMBL/GenBank/DDBJ whole genome shotgun (WGS) entry which is preliminary data.</text>
</comment>
<dbReference type="Pfam" id="PF02515">
    <property type="entry name" value="CoA_transf_3"/>
    <property type="match status" value="1"/>
</dbReference>